<name>A0A2T8F8I8_9ACTN</name>
<dbReference type="EMBL" id="QDGZ01000006">
    <property type="protein sequence ID" value="PVG82044.1"/>
    <property type="molecule type" value="Genomic_DNA"/>
</dbReference>
<feature type="region of interest" description="Disordered" evidence="1">
    <location>
        <begin position="156"/>
        <end position="175"/>
    </location>
</feature>
<dbReference type="InterPro" id="IPR001322">
    <property type="entry name" value="Lamin_tail_dom"/>
</dbReference>
<feature type="domain" description="LTD" evidence="3">
    <location>
        <begin position="24"/>
        <end position="148"/>
    </location>
</feature>
<organism evidence="4 5">
    <name type="scientific">Nocardioides gansuensis</name>
    <dbReference type="NCBI Taxonomy" id="2138300"/>
    <lineage>
        <taxon>Bacteria</taxon>
        <taxon>Bacillati</taxon>
        <taxon>Actinomycetota</taxon>
        <taxon>Actinomycetes</taxon>
        <taxon>Propionibacteriales</taxon>
        <taxon>Nocardioidaceae</taxon>
        <taxon>Nocardioides</taxon>
    </lineage>
</organism>
<keyword evidence="5" id="KW-1185">Reference proteome</keyword>
<evidence type="ECO:0000256" key="1">
    <source>
        <dbReference type="SAM" id="MobiDB-lite"/>
    </source>
</evidence>
<dbReference type="GO" id="GO:0003824">
    <property type="term" value="F:catalytic activity"/>
    <property type="evidence" value="ECO:0007669"/>
    <property type="project" value="InterPro"/>
</dbReference>
<comment type="caution">
    <text evidence="4">The sequence shown here is derived from an EMBL/GenBank/DDBJ whole genome shotgun (WGS) entry which is preliminary data.</text>
</comment>
<dbReference type="PANTHER" id="PTHR42834:SF1">
    <property type="entry name" value="ENDONUCLEASE_EXONUCLEASE_PHOSPHATASE FAMILY PROTEIN (AFU_ORTHOLOGUE AFUA_3G09210)"/>
    <property type="match status" value="1"/>
</dbReference>
<dbReference type="Pfam" id="PF03372">
    <property type="entry name" value="Exo_endo_phos"/>
    <property type="match status" value="1"/>
</dbReference>
<dbReference type="InterPro" id="IPR036691">
    <property type="entry name" value="Endo/exonu/phosph_ase_sf"/>
</dbReference>
<dbReference type="RefSeq" id="WP_116573111.1">
    <property type="nucleotide sequence ID" value="NZ_QDGZ01000006.1"/>
</dbReference>
<dbReference type="SUPFAM" id="SSF56219">
    <property type="entry name" value="DNase I-like"/>
    <property type="match status" value="1"/>
</dbReference>
<dbReference type="InterPro" id="IPR005135">
    <property type="entry name" value="Endo/exonuclease/phosphatase"/>
</dbReference>
<dbReference type="OrthoDB" id="1016457at2"/>
<dbReference type="CDD" id="cd10283">
    <property type="entry name" value="MnuA_DNase1-like"/>
    <property type="match status" value="1"/>
</dbReference>
<dbReference type="Proteomes" id="UP000246018">
    <property type="component" value="Unassembled WGS sequence"/>
</dbReference>
<proteinExistence type="predicted"/>
<dbReference type="Pfam" id="PF00932">
    <property type="entry name" value="LTD"/>
    <property type="match status" value="1"/>
</dbReference>
<reference evidence="4 5" key="1">
    <citation type="submission" date="2018-04" db="EMBL/GenBank/DDBJ databases">
        <title>Genome of Nocardioides gansuensis WSJ-1.</title>
        <authorList>
            <person name="Wu S."/>
            <person name="Wang G."/>
        </authorList>
    </citation>
    <scope>NUCLEOTIDE SEQUENCE [LARGE SCALE GENOMIC DNA]</scope>
    <source>
        <strain evidence="4 5">WSJ-1</strain>
    </source>
</reference>
<dbReference type="InterPro" id="IPR047971">
    <property type="entry name" value="ExeM-like"/>
</dbReference>
<dbReference type="Gene3D" id="3.60.10.10">
    <property type="entry name" value="Endonuclease/exonuclease/phosphatase"/>
    <property type="match status" value="1"/>
</dbReference>
<evidence type="ECO:0000256" key="2">
    <source>
        <dbReference type="SAM" id="SignalP"/>
    </source>
</evidence>
<evidence type="ECO:0000259" key="3">
    <source>
        <dbReference type="PROSITE" id="PS51841"/>
    </source>
</evidence>
<dbReference type="CDD" id="cd04486">
    <property type="entry name" value="YhcR_OBF_like"/>
    <property type="match status" value="1"/>
</dbReference>
<dbReference type="PROSITE" id="PS51841">
    <property type="entry name" value="LTD"/>
    <property type="match status" value="1"/>
</dbReference>
<protein>
    <submittedName>
        <fullName evidence="4">Nuclease</fullName>
    </submittedName>
</protein>
<accession>A0A2T8F8I8</accession>
<feature type="signal peptide" evidence="2">
    <location>
        <begin position="1"/>
        <end position="30"/>
    </location>
</feature>
<gene>
    <name evidence="4" type="ORF">DDE18_15270</name>
</gene>
<feature type="region of interest" description="Disordered" evidence="1">
    <location>
        <begin position="180"/>
        <end position="207"/>
    </location>
</feature>
<dbReference type="PANTHER" id="PTHR42834">
    <property type="entry name" value="ENDONUCLEASE/EXONUCLEASE/PHOSPHATASE FAMILY PROTEIN (AFU_ORTHOLOGUE AFUA_3G09210)"/>
    <property type="match status" value="1"/>
</dbReference>
<dbReference type="AlphaFoldDB" id="A0A2T8F8I8"/>
<feature type="chain" id="PRO_5015693656" evidence="2">
    <location>
        <begin position="31"/>
        <end position="828"/>
    </location>
</feature>
<evidence type="ECO:0000313" key="4">
    <source>
        <dbReference type="EMBL" id="PVG82044.1"/>
    </source>
</evidence>
<sequence length="828" mass="85622">MRTSANARLIVAAAAFGLLATGLAALPAQANPAGTGLVISEVYGGGGNSGATLTHDFIELYNPTDAAISVEGLTVEYFAASGNPGDSHPLSGSVPAKGHYLIREAKGNGGTTALPTPDATGSISMGGSAGSVRLSGAAGVIDVVGYGAAVVREGSPAPALSNTTAATRDAARRDTDDNAADFTAASPAPHSSGVVTEPPPGPVSKTIAEIQGTGASSPLSGQQVSTRGVVTAAYPTGGFNGFYIQTPGPDTTPGASDGLFVFEPGFASSIAVGDSVEVVGLVKEFGGLTEVDATTVTEIAALPAVVPNTELPGSTCALPGTACPDTASLDAQREELEGEAFSPTAPMTVTDAYDFGVTSSRFFGEIGIAAGSTIPLVTPTEVVDAQDASGIAARTAYNDAHRVVLDDGSSATYWNTSNTADAQDEPLPWLTADHTVRVGAQVTFDKPVILDYRFGWKLQPQRQVIGVPTGLVTFEQDRPAAPAPVGGDLKLATFNVLNYFTTLGGDVPGCSAFVDRDGNPIATRSCSGANGPRGAWNQVNFERQQAKIVRAINTMDADVVSLEELENSRVVDGGDRDEAIASLVGALNADAGNVRWAYVPSPSALPASEDVIRTGFIYDPSTIEVVGESKILDVPAFDNAREPLAQVFKGTGGPAGQRFAVIANHFKSKASGFDDGTGQGNANPDRVAQARALVAFANSFAAERDTDKVFLTGDFNAYSEEDPVQEIEGAGYVALTSTDDPDEESYSFAGTSGSLDHIFANPAARAMVTGVDVWETNANESVFYQYSRYNYVGTDLYRPTVYAASDHNPEVIGINLRGRETKPLHPRG</sequence>
<keyword evidence="2" id="KW-0732">Signal</keyword>
<evidence type="ECO:0000313" key="5">
    <source>
        <dbReference type="Proteomes" id="UP000246018"/>
    </source>
</evidence>
<dbReference type="NCBIfam" id="NF033681">
    <property type="entry name" value="ExeM_NucH_DNase"/>
    <property type="match status" value="1"/>
</dbReference>